<evidence type="ECO:0000256" key="5">
    <source>
        <dbReference type="ARBA" id="ARBA00022737"/>
    </source>
</evidence>
<dbReference type="FunFam" id="2.10.25.10:FF:000110">
    <property type="entry name" value="Signal peptide, CUB domain and EGF-like domain-containing 1"/>
    <property type="match status" value="1"/>
</dbReference>
<dbReference type="PROSITE" id="PS50026">
    <property type="entry name" value="EGF_3"/>
    <property type="match status" value="1"/>
</dbReference>
<dbReference type="InterPro" id="IPR052071">
    <property type="entry name" value="SCUB_EGF-like_domain"/>
</dbReference>
<name>A0A8X7XM95_POLSE</name>
<keyword evidence="3 7" id="KW-0245">EGF-like domain</keyword>
<evidence type="ECO:0000256" key="7">
    <source>
        <dbReference type="PROSITE-ProRule" id="PRU00076"/>
    </source>
</evidence>
<dbReference type="GO" id="GO:0005615">
    <property type="term" value="C:extracellular space"/>
    <property type="evidence" value="ECO:0007669"/>
    <property type="project" value="TreeGrafter"/>
</dbReference>
<comment type="subcellular location">
    <subcellularLocation>
        <location evidence="1">Secreted</location>
    </subcellularLocation>
</comment>
<proteinExistence type="predicted"/>
<dbReference type="FunFam" id="2.10.25.10:FF:000028">
    <property type="entry name" value="Signal peptide, CUB domain and EGF-like domain-containing 2"/>
    <property type="match status" value="1"/>
</dbReference>
<protein>
    <submittedName>
        <fullName evidence="9">SCUB3 protein</fullName>
    </submittedName>
</protein>
<keyword evidence="4" id="KW-0732">Signal</keyword>
<keyword evidence="5" id="KW-0677">Repeat</keyword>
<feature type="non-terminal residue" evidence="9">
    <location>
        <position position="1"/>
    </location>
</feature>
<comment type="caution">
    <text evidence="9">The sequence shown here is derived from an EMBL/GenBank/DDBJ whole genome shotgun (WGS) entry which is preliminary data.</text>
</comment>
<gene>
    <name evidence="9" type="primary">Scube3</name>
    <name evidence="9" type="ORF">GTO96_0015375</name>
</gene>
<feature type="non-terminal residue" evidence="9">
    <location>
        <position position="256"/>
    </location>
</feature>
<dbReference type="SMART" id="SM00179">
    <property type="entry name" value="EGF_CA"/>
    <property type="match status" value="3"/>
</dbReference>
<evidence type="ECO:0000256" key="6">
    <source>
        <dbReference type="ARBA" id="ARBA00023157"/>
    </source>
</evidence>
<dbReference type="GO" id="GO:0007165">
    <property type="term" value="P:signal transduction"/>
    <property type="evidence" value="ECO:0007669"/>
    <property type="project" value="TreeGrafter"/>
</dbReference>
<dbReference type="SMART" id="SM00181">
    <property type="entry name" value="EGF"/>
    <property type="match status" value="4"/>
</dbReference>
<evidence type="ECO:0000259" key="8">
    <source>
        <dbReference type="PROSITE" id="PS50026"/>
    </source>
</evidence>
<sequence length="256" mass="28808">MSTKRHFTIEKAEKHYEANDAYKHIHKYSYCETKHGVNHIDECDNDFNGGCVHECNNIPGNYRCTCYDGFRLAHDGHNCLDVDECAEGNGGCQQICVNMMGSYECRCRDGFFLSDNQHTCIQRPEEGMNCMNKNHGCAHICRETPRGGIACECRPGFHLTKNQRDCKLTCNYGNGGCQHTCDDTEQGPKCGCHMKFALHSDGKTCVGMFLSCDTEADNIPYSQVKLNKATQNSTPTRANNKMLSIKGTRKEGYLFH</sequence>
<dbReference type="PROSITE" id="PS01186">
    <property type="entry name" value="EGF_2"/>
    <property type="match status" value="1"/>
</dbReference>
<dbReference type="SUPFAM" id="SSF57184">
    <property type="entry name" value="Growth factor receptor domain"/>
    <property type="match status" value="1"/>
</dbReference>
<feature type="domain" description="EGF-like" evidence="8">
    <location>
        <begin position="81"/>
        <end position="117"/>
    </location>
</feature>
<dbReference type="Pfam" id="PF14670">
    <property type="entry name" value="FXa_inhibition"/>
    <property type="match status" value="2"/>
</dbReference>
<evidence type="ECO:0000256" key="1">
    <source>
        <dbReference type="ARBA" id="ARBA00004613"/>
    </source>
</evidence>
<dbReference type="InterPro" id="IPR001881">
    <property type="entry name" value="EGF-like_Ca-bd_dom"/>
</dbReference>
<dbReference type="PANTHER" id="PTHR24046">
    <property type="entry name" value="SIGNAL PEPTIDE, CUB AND EGF-LIKE DOMAIN-CONTAINING"/>
    <property type="match status" value="1"/>
</dbReference>
<dbReference type="Proteomes" id="UP000886611">
    <property type="component" value="Unassembled WGS sequence"/>
</dbReference>
<dbReference type="InterPro" id="IPR026823">
    <property type="entry name" value="cEGF"/>
</dbReference>
<dbReference type="PANTHER" id="PTHR24046:SF2">
    <property type="entry name" value="SIGNAL PEPTIDE, CUB AND EGF-LIKE DOMAIN-CONTAINING PROTEIN 3"/>
    <property type="match status" value="1"/>
</dbReference>
<evidence type="ECO:0000256" key="4">
    <source>
        <dbReference type="ARBA" id="ARBA00022729"/>
    </source>
</evidence>
<keyword evidence="10" id="KW-1185">Reference proteome</keyword>
<evidence type="ECO:0000256" key="3">
    <source>
        <dbReference type="ARBA" id="ARBA00022536"/>
    </source>
</evidence>
<dbReference type="FunFam" id="2.10.25.10:FF:000032">
    <property type="entry name" value="signal peptide, CUB and EGF-like domain-containing protein 2 isoform X1"/>
    <property type="match status" value="1"/>
</dbReference>
<comment type="caution">
    <text evidence="7">Lacks conserved residue(s) required for the propagation of feature annotation.</text>
</comment>
<dbReference type="GO" id="GO:0005509">
    <property type="term" value="F:calcium ion binding"/>
    <property type="evidence" value="ECO:0007669"/>
    <property type="project" value="InterPro"/>
</dbReference>
<organism evidence="9 10">
    <name type="scientific">Polypterus senegalus</name>
    <name type="common">Senegal bichir</name>
    <dbReference type="NCBI Taxonomy" id="55291"/>
    <lineage>
        <taxon>Eukaryota</taxon>
        <taxon>Metazoa</taxon>
        <taxon>Chordata</taxon>
        <taxon>Craniata</taxon>
        <taxon>Vertebrata</taxon>
        <taxon>Euteleostomi</taxon>
        <taxon>Actinopterygii</taxon>
        <taxon>Polypteriformes</taxon>
        <taxon>Polypteridae</taxon>
        <taxon>Polypterus</taxon>
    </lineage>
</organism>
<dbReference type="GO" id="GO:0009986">
    <property type="term" value="C:cell surface"/>
    <property type="evidence" value="ECO:0007669"/>
    <property type="project" value="TreeGrafter"/>
</dbReference>
<dbReference type="InterPro" id="IPR000152">
    <property type="entry name" value="EGF-type_Asp/Asn_hydroxyl_site"/>
</dbReference>
<dbReference type="FunFam" id="2.10.25.10:FF:000035">
    <property type="entry name" value="Signal peptide, CUB domain and EGF-like domain-containing 2"/>
    <property type="match status" value="1"/>
</dbReference>
<dbReference type="EMBL" id="JAATIS010000485">
    <property type="protein sequence ID" value="KAG2468497.1"/>
    <property type="molecule type" value="Genomic_DNA"/>
</dbReference>
<dbReference type="InterPro" id="IPR018097">
    <property type="entry name" value="EGF_Ca-bd_CS"/>
</dbReference>
<accession>A0A8X7XM95</accession>
<keyword evidence="6" id="KW-1015">Disulfide bond</keyword>
<dbReference type="InterPro" id="IPR009030">
    <property type="entry name" value="Growth_fac_rcpt_cys_sf"/>
</dbReference>
<dbReference type="Pfam" id="PF12662">
    <property type="entry name" value="cEGF"/>
    <property type="match status" value="1"/>
</dbReference>
<evidence type="ECO:0000313" key="10">
    <source>
        <dbReference type="Proteomes" id="UP000886611"/>
    </source>
</evidence>
<reference evidence="9 10" key="1">
    <citation type="journal article" date="2021" name="Cell">
        <title>Tracing the genetic footprints of vertebrate landing in non-teleost ray-finned fishes.</title>
        <authorList>
            <person name="Bi X."/>
            <person name="Wang K."/>
            <person name="Yang L."/>
            <person name="Pan H."/>
            <person name="Jiang H."/>
            <person name="Wei Q."/>
            <person name="Fang M."/>
            <person name="Yu H."/>
            <person name="Zhu C."/>
            <person name="Cai Y."/>
            <person name="He Y."/>
            <person name="Gan X."/>
            <person name="Zeng H."/>
            <person name="Yu D."/>
            <person name="Zhu Y."/>
            <person name="Jiang H."/>
            <person name="Qiu Q."/>
            <person name="Yang H."/>
            <person name="Zhang Y.E."/>
            <person name="Wang W."/>
            <person name="Zhu M."/>
            <person name="He S."/>
            <person name="Zhang G."/>
        </authorList>
    </citation>
    <scope>NUCLEOTIDE SEQUENCE [LARGE SCALE GENOMIC DNA]</scope>
    <source>
        <strain evidence="9">Bchr_013</strain>
    </source>
</reference>
<dbReference type="SUPFAM" id="SSF57196">
    <property type="entry name" value="EGF/Laminin"/>
    <property type="match status" value="2"/>
</dbReference>
<dbReference type="PROSITE" id="PS01187">
    <property type="entry name" value="EGF_CA"/>
    <property type="match status" value="1"/>
</dbReference>
<evidence type="ECO:0000256" key="2">
    <source>
        <dbReference type="ARBA" id="ARBA00022525"/>
    </source>
</evidence>
<dbReference type="PROSITE" id="PS00010">
    <property type="entry name" value="ASX_HYDROXYL"/>
    <property type="match status" value="1"/>
</dbReference>
<evidence type="ECO:0000313" key="9">
    <source>
        <dbReference type="EMBL" id="KAG2468497.1"/>
    </source>
</evidence>
<keyword evidence="2" id="KW-0964">Secreted</keyword>
<dbReference type="Gene3D" id="2.10.25.10">
    <property type="entry name" value="Laminin"/>
    <property type="match status" value="4"/>
</dbReference>
<dbReference type="AlphaFoldDB" id="A0A8X7XM95"/>
<dbReference type="InterPro" id="IPR000742">
    <property type="entry name" value="EGF"/>
</dbReference>